<name>A0A7M3SAV1_9FIRM</name>
<reference evidence="1 2" key="2">
    <citation type="submission" date="2020-08" db="EMBL/GenBank/DDBJ databases">
        <authorList>
            <person name="Ueki A."/>
            <person name="Tonouchi A."/>
        </authorList>
    </citation>
    <scope>NUCLEOTIDE SEQUENCE [LARGE SCALE GENOMIC DNA]</scope>
    <source>
        <strain evidence="1 2">CTTW</strain>
    </source>
</reference>
<accession>A0A7M3SAV1</accession>
<evidence type="ECO:0000313" key="2">
    <source>
        <dbReference type="Proteomes" id="UP000515703"/>
    </source>
</evidence>
<dbReference type="EMBL" id="AP023368">
    <property type="protein sequence ID" value="BCK01719.1"/>
    <property type="molecule type" value="Genomic_DNA"/>
</dbReference>
<evidence type="ECO:0008006" key="3">
    <source>
        <dbReference type="Google" id="ProtNLM"/>
    </source>
</evidence>
<evidence type="ECO:0000313" key="1">
    <source>
        <dbReference type="EMBL" id="BCK01719.1"/>
    </source>
</evidence>
<dbReference type="InterPro" id="IPR049254">
    <property type="entry name" value="Phage_tail_terminator"/>
</dbReference>
<reference evidence="1 2" key="1">
    <citation type="submission" date="2020-08" db="EMBL/GenBank/DDBJ databases">
        <title>Draft genome sequencing of an Anaerocolumna strain isolated from anoxic soil subjected to BSD treatment.</title>
        <authorList>
            <person name="Uek A."/>
            <person name="Tonouchi A."/>
        </authorList>
    </citation>
    <scope>NUCLEOTIDE SEQUENCE [LARGE SCALE GENOMIC DNA]</scope>
    <source>
        <strain evidence="1 2">CTTW</strain>
    </source>
</reference>
<organism evidence="1 2">
    <name type="scientific">Anaerocolumna chitinilytica</name>
    <dbReference type="NCBI Taxonomy" id="1727145"/>
    <lineage>
        <taxon>Bacteria</taxon>
        <taxon>Bacillati</taxon>
        <taxon>Bacillota</taxon>
        <taxon>Clostridia</taxon>
        <taxon>Lachnospirales</taxon>
        <taxon>Lachnospiraceae</taxon>
        <taxon>Anaerocolumna</taxon>
    </lineage>
</organism>
<gene>
    <name evidence="1" type="ORF">bsdcttw_47590</name>
</gene>
<dbReference type="RefSeq" id="WP_185257253.1">
    <property type="nucleotide sequence ID" value="NZ_AP023368.1"/>
</dbReference>
<dbReference type="AlphaFoldDB" id="A0A7M3SAV1"/>
<sequence>MGEDLKNAIKAKLAELFPEVMVYEEDLPENYQKPAFLISTISAAEGRGLGGRKGYLLSFDVSYYSDLTGQANNDCYQKGMALLKGFQLSGYRLKGKKSATAQNILHFTFETQYTVAEEVADLKMEQKELSTNIKED</sequence>
<dbReference type="Proteomes" id="UP000515703">
    <property type="component" value="Chromosome"/>
</dbReference>
<dbReference type="Pfam" id="PF20765">
    <property type="entry name" value="Phage_tail_terminator_8"/>
    <property type="match status" value="1"/>
</dbReference>
<proteinExistence type="predicted"/>
<protein>
    <recommendedName>
        <fullName evidence="3">Phage protein</fullName>
    </recommendedName>
</protein>
<dbReference type="KEGG" id="acht:bsdcttw_47590"/>
<keyword evidence="2" id="KW-1185">Reference proteome</keyword>